<dbReference type="EMBL" id="VSRR010006635">
    <property type="protein sequence ID" value="MPC45237.1"/>
    <property type="molecule type" value="Genomic_DNA"/>
</dbReference>
<reference evidence="2 3" key="1">
    <citation type="submission" date="2019-05" db="EMBL/GenBank/DDBJ databases">
        <title>Another draft genome of Portunus trituberculatus and its Hox gene families provides insights of decapod evolution.</title>
        <authorList>
            <person name="Jeong J.-H."/>
            <person name="Song I."/>
            <person name="Kim S."/>
            <person name="Choi T."/>
            <person name="Kim D."/>
            <person name="Ryu S."/>
            <person name="Kim W."/>
        </authorList>
    </citation>
    <scope>NUCLEOTIDE SEQUENCE [LARGE SCALE GENOMIC DNA]</scope>
    <source>
        <tissue evidence="2">Muscle</tissue>
    </source>
</reference>
<keyword evidence="3" id="KW-1185">Reference proteome</keyword>
<sequence length="65" mass="7114">MREAEGWRDRRGEEAGRTTTTTTSDQPVSQPAPRQQRGASDTQANQPIRTRHSVTPRRVPAGGAS</sequence>
<evidence type="ECO:0000313" key="3">
    <source>
        <dbReference type="Proteomes" id="UP000324222"/>
    </source>
</evidence>
<dbReference type="Proteomes" id="UP000324222">
    <property type="component" value="Unassembled WGS sequence"/>
</dbReference>
<evidence type="ECO:0000313" key="2">
    <source>
        <dbReference type="EMBL" id="MPC45237.1"/>
    </source>
</evidence>
<dbReference type="AlphaFoldDB" id="A0A5B7FI76"/>
<name>A0A5B7FI76_PORTR</name>
<comment type="caution">
    <text evidence="2">The sequence shown here is derived from an EMBL/GenBank/DDBJ whole genome shotgun (WGS) entry which is preliminary data.</text>
</comment>
<feature type="compositionally biased region" description="Basic and acidic residues" evidence="1">
    <location>
        <begin position="1"/>
        <end position="16"/>
    </location>
</feature>
<accession>A0A5B7FI76</accession>
<organism evidence="2 3">
    <name type="scientific">Portunus trituberculatus</name>
    <name type="common">Swimming crab</name>
    <name type="synonym">Neptunus trituberculatus</name>
    <dbReference type="NCBI Taxonomy" id="210409"/>
    <lineage>
        <taxon>Eukaryota</taxon>
        <taxon>Metazoa</taxon>
        <taxon>Ecdysozoa</taxon>
        <taxon>Arthropoda</taxon>
        <taxon>Crustacea</taxon>
        <taxon>Multicrustacea</taxon>
        <taxon>Malacostraca</taxon>
        <taxon>Eumalacostraca</taxon>
        <taxon>Eucarida</taxon>
        <taxon>Decapoda</taxon>
        <taxon>Pleocyemata</taxon>
        <taxon>Brachyura</taxon>
        <taxon>Eubrachyura</taxon>
        <taxon>Portunoidea</taxon>
        <taxon>Portunidae</taxon>
        <taxon>Portuninae</taxon>
        <taxon>Portunus</taxon>
    </lineage>
</organism>
<proteinExistence type="predicted"/>
<protein>
    <submittedName>
        <fullName evidence="2">Uncharacterized protein</fullName>
    </submittedName>
</protein>
<feature type="compositionally biased region" description="Polar residues" evidence="1">
    <location>
        <begin position="24"/>
        <end position="48"/>
    </location>
</feature>
<feature type="region of interest" description="Disordered" evidence="1">
    <location>
        <begin position="1"/>
        <end position="65"/>
    </location>
</feature>
<evidence type="ECO:0000256" key="1">
    <source>
        <dbReference type="SAM" id="MobiDB-lite"/>
    </source>
</evidence>
<gene>
    <name evidence="2" type="ORF">E2C01_038930</name>
</gene>